<evidence type="ECO:0000313" key="2">
    <source>
        <dbReference type="Proteomes" id="UP000887563"/>
    </source>
</evidence>
<protein>
    <submittedName>
        <fullName evidence="3">Candidate secreted effector</fullName>
    </submittedName>
</protein>
<proteinExistence type="predicted"/>
<evidence type="ECO:0000256" key="1">
    <source>
        <dbReference type="SAM" id="Phobius"/>
    </source>
</evidence>
<organism evidence="2 3">
    <name type="scientific">Meloidogyne incognita</name>
    <name type="common">Southern root-knot nematode worm</name>
    <name type="synonym">Oxyuris incognita</name>
    <dbReference type="NCBI Taxonomy" id="6306"/>
    <lineage>
        <taxon>Eukaryota</taxon>
        <taxon>Metazoa</taxon>
        <taxon>Ecdysozoa</taxon>
        <taxon>Nematoda</taxon>
        <taxon>Chromadorea</taxon>
        <taxon>Rhabditida</taxon>
        <taxon>Tylenchina</taxon>
        <taxon>Tylenchomorpha</taxon>
        <taxon>Tylenchoidea</taxon>
        <taxon>Meloidogynidae</taxon>
        <taxon>Meloidogyninae</taxon>
        <taxon>Meloidogyne</taxon>
        <taxon>Meloidogyne incognita group</taxon>
    </lineage>
</organism>
<name>A0A914NAM2_MELIC</name>
<dbReference type="AlphaFoldDB" id="A0A914NAM2"/>
<sequence>MERTIATIFTGYGQTKVPIFGICCILILVGNFINYRRCWVIIVCNYCFNFN</sequence>
<accession>A0A914NAM2</accession>
<dbReference type="Proteomes" id="UP000887563">
    <property type="component" value="Unplaced"/>
</dbReference>
<reference evidence="3" key="1">
    <citation type="submission" date="2022-11" db="UniProtKB">
        <authorList>
            <consortium name="WormBaseParasite"/>
        </authorList>
    </citation>
    <scope>IDENTIFICATION</scope>
</reference>
<dbReference type="WBParaSite" id="Minc3s04069g35404">
    <property type="protein sequence ID" value="Minc3s04069g35404"/>
    <property type="gene ID" value="Minc3s04069g35404"/>
</dbReference>
<feature type="transmembrane region" description="Helical" evidence="1">
    <location>
        <begin position="17"/>
        <end position="35"/>
    </location>
</feature>
<keyword evidence="1" id="KW-1133">Transmembrane helix</keyword>
<keyword evidence="1" id="KW-0472">Membrane</keyword>
<evidence type="ECO:0000313" key="3">
    <source>
        <dbReference type="WBParaSite" id="Minc3s04069g35404"/>
    </source>
</evidence>
<keyword evidence="2" id="KW-1185">Reference proteome</keyword>
<keyword evidence="1" id="KW-0812">Transmembrane</keyword>